<dbReference type="UniPathway" id="UPA00601">
    <property type="reaction ID" value="UER00295"/>
</dbReference>
<evidence type="ECO:0000256" key="6">
    <source>
        <dbReference type="ARBA" id="ARBA00022755"/>
    </source>
</evidence>
<dbReference type="InterPro" id="IPR013785">
    <property type="entry name" value="Aldolase_TIM"/>
</dbReference>
<feature type="compositionally biased region" description="Basic residues" evidence="15">
    <location>
        <begin position="505"/>
        <end position="533"/>
    </location>
</feature>
<evidence type="ECO:0000313" key="18">
    <source>
        <dbReference type="Proteomes" id="UP000195106"/>
    </source>
</evidence>
<dbReference type="InterPro" id="IPR046342">
    <property type="entry name" value="CBS_dom_sf"/>
</dbReference>
<dbReference type="Pfam" id="PF00478">
    <property type="entry name" value="IMPDH"/>
    <property type="match status" value="1"/>
</dbReference>
<dbReference type="GO" id="GO:0003938">
    <property type="term" value="F:IMP dehydrogenase activity"/>
    <property type="evidence" value="ECO:0007669"/>
    <property type="project" value="UniProtKB-EC"/>
</dbReference>
<feature type="compositionally biased region" description="Basic residues" evidence="15">
    <location>
        <begin position="540"/>
        <end position="549"/>
    </location>
</feature>
<proteinExistence type="inferred from homology"/>
<evidence type="ECO:0000259" key="16">
    <source>
        <dbReference type="PROSITE" id="PS51371"/>
    </source>
</evidence>
<dbReference type="PROSITE" id="PS51371">
    <property type="entry name" value="CBS"/>
    <property type="match status" value="2"/>
</dbReference>
<comment type="cofactor">
    <cofactor evidence="1">
        <name>K(+)</name>
        <dbReference type="ChEBI" id="CHEBI:29103"/>
    </cofactor>
</comment>
<evidence type="ECO:0000256" key="9">
    <source>
        <dbReference type="ARBA" id="ARBA00023027"/>
    </source>
</evidence>
<evidence type="ECO:0000256" key="7">
    <source>
        <dbReference type="ARBA" id="ARBA00022958"/>
    </source>
</evidence>
<feature type="region of interest" description="Disordered" evidence="15">
    <location>
        <begin position="397"/>
        <end position="592"/>
    </location>
</feature>
<name>A0A251XX03_9MICO</name>
<dbReference type="SMART" id="SM01240">
    <property type="entry name" value="IMPDH"/>
    <property type="match status" value="1"/>
</dbReference>
<dbReference type="SUPFAM" id="SSF51412">
    <property type="entry name" value="Inosine monophosphate dehydrogenase (IMPDH)"/>
    <property type="match status" value="1"/>
</dbReference>
<dbReference type="PROSITE" id="PS00487">
    <property type="entry name" value="IMP_DH_GMP_RED"/>
    <property type="match status" value="1"/>
</dbReference>
<sequence length="592" mass="62471">MDQSDPFGVIGLTYDDVMLLPGHTDVIPSEADTTSRLTRNISVAAPLLSSAMDTVTEARMAIAMARQGGLGVIHRNLSIEDQAAFVDKVKRSESGMITNPVTTRPDATVAEVDALCGQFRVSGLPVVESDGTLVGIITNRDMRFVSPVQAATTLVRDVMTRTPLITGEVGIDPDHAIAIFAEHKIEKLPLVDDAGKLRGLITVKDFDKSEQYPDATKDSEGRLRVGAAIGFFGDAWQRALALVEAGVDVLVVDTANGDSKGVLDIIRRLKSDPATSHVDVIGGNVATRSGAQALIDAGADAIKVGVGPGSICTTRVVAGVGVPQVTAVYEASLAARAAGIPVIADGGLQYSGDIAKALVAGADTVMLGSLLAGCDESPGDLMFVGGKQFKSYRGWARSARSRPAVRRPPTRRTATSSRTCRATTSSSPRASRARCPTAGRSRTWCTNSRAASGSPCSTSGRARWASSRTAGASCASRRPGSRSRTPTTCRWSSRRPTTAAEARGRASRAVRTRGRRGQRRPLARPRRRSRGRVGRPGAVPHRRARRPSSRGRGGVSPASGMRGTVRSCPRTPTRTPFPTSSGRGCWGLATWS</sequence>
<keyword evidence="8 13" id="KW-0560">Oxidoreductase</keyword>
<comment type="catalytic activity">
    <reaction evidence="11 14">
        <text>IMP + NAD(+) + H2O = XMP + NADH + H(+)</text>
        <dbReference type="Rhea" id="RHEA:11708"/>
        <dbReference type="ChEBI" id="CHEBI:15377"/>
        <dbReference type="ChEBI" id="CHEBI:15378"/>
        <dbReference type="ChEBI" id="CHEBI:57464"/>
        <dbReference type="ChEBI" id="CHEBI:57540"/>
        <dbReference type="ChEBI" id="CHEBI:57945"/>
        <dbReference type="ChEBI" id="CHEBI:58053"/>
        <dbReference type="EC" id="1.1.1.205"/>
    </reaction>
</comment>
<evidence type="ECO:0000256" key="1">
    <source>
        <dbReference type="ARBA" id="ARBA00001958"/>
    </source>
</evidence>
<dbReference type="Pfam" id="PF00571">
    <property type="entry name" value="CBS"/>
    <property type="match status" value="2"/>
</dbReference>
<feature type="compositionally biased region" description="Low complexity" evidence="15">
    <location>
        <begin position="555"/>
        <end position="583"/>
    </location>
</feature>
<dbReference type="CDD" id="cd04601">
    <property type="entry name" value="CBS_pair_IMPDH"/>
    <property type="match status" value="1"/>
</dbReference>
<evidence type="ECO:0000256" key="12">
    <source>
        <dbReference type="PROSITE-ProRule" id="PRU00703"/>
    </source>
</evidence>
<feature type="domain" description="CBS" evidence="16">
    <location>
        <begin position="96"/>
        <end position="152"/>
    </location>
</feature>
<feature type="compositionally biased region" description="Polar residues" evidence="15">
    <location>
        <begin position="443"/>
        <end position="470"/>
    </location>
</feature>
<evidence type="ECO:0000256" key="2">
    <source>
        <dbReference type="ARBA" id="ARBA00005502"/>
    </source>
</evidence>
<dbReference type="GO" id="GO:0006183">
    <property type="term" value="P:GTP biosynthetic process"/>
    <property type="evidence" value="ECO:0007669"/>
    <property type="project" value="TreeGrafter"/>
</dbReference>
<dbReference type="CDD" id="cd00381">
    <property type="entry name" value="IMPDH"/>
    <property type="match status" value="1"/>
</dbReference>
<dbReference type="PANTHER" id="PTHR11911">
    <property type="entry name" value="INOSINE-5-MONOPHOSPHATE DEHYDROGENASE RELATED"/>
    <property type="match status" value="1"/>
</dbReference>
<dbReference type="NCBIfam" id="TIGR01302">
    <property type="entry name" value="IMP_dehydrog"/>
    <property type="match status" value="1"/>
</dbReference>
<dbReference type="Proteomes" id="UP000195106">
    <property type="component" value="Unassembled WGS sequence"/>
</dbReference>
<dbReference type="SUPFAM" id="SSF54631">
    <property type="entry name" value="CBS-domain pair"/>
    <property type="match status" value="1"/>
</dbReference>
<evidence type="ECO:0000256" key="3">
    <source>
        <dbReference type="ARBA" id="ARBA00022723"/>
    </source>
</evidence>
<evidence type="ECO:0000256" key="11">
    <source>
        <dbReference type="ARBA" id="ARBA00048028"/>
    </source>
</evidence>
<evidence type="ECO:0000256" key="8">
    <source>
        <dbReference type="ARBA" id="ARBA00023002"/>
    </source>
</evidence>
<feature type="compositionally biased region" description="Basic residues" evidence="15">
    <location>
        <begin position="399"/>
        <end position="410"/>
    </location>
</feature>
<evidence type="ECO:0000256" key="15">
    <source>
        <dbReference type="SAM" id="MobiDB-lite"/>
    </source>
</evidence>
<feature type="compositionally biased region" description="Low complexity" evidence="15">
    <location>
        <begin position="411"/>
        <end position="438"/>
    </location>
</feature>
<evidence type="ECO:0000256" key="10">
    <source>
        <dbReference type="ARBA" id="ARBA00023122"/>
    </source>
</evidence>
<dbReference type="EC" id="1.1.1.205" evidence="14"/>
<comment type="caution">
    <text evidence="17">The sequence shown here is derived from an EMBL/GenBank/DDBJ whole genome shotgun (WGS) entry which is preliminary data.</text>
</comment>
<reference evidence="17 18" key="1">
    <citation type="submission" date="2016-08" db="EMBL/GenBank/DDBJ databases">
        <title>Genome sequence of Clavibacter michiganensis spp. strain CASJ009.</title>
        <authorList>
            <person name="Thapa S.P."/>
            <person name="Coaker G."/>
        </authorList>
    </citation>
    <scope>NUCLEOTIDE SEQUENCE [LARGE SCALE GENOMIC DNA]</scope>
    <source>
        <strain evidence="17">CASJ009</strain>
    </source>
</reference>
<feature type="compositionally biased region" description="Low complexity" evidence="15">
    <location>
        <begin position="476"/>
        <end position="490"/>
    </location>
</feature>
<dbReference type="SMART" id="SM00116">
    <property type="entry name" value="CBS"/>
    <property type="match status" value="2"/>
</dbReference>
<dbReference type="InterPro" id="IPR000644">
    <property type="entry name" value="CBS_dom"/>
</dbReference>
<comment type="pathway">
    <text evidence="14">Purine metabolism; XMP biosynthesis via de novo pathway; XMP from IMP: step 1/1.</text>
</comment>
<dbReference type="FunFam" id="3.20.20.70:FF:000424">
    <property type="entry name" value="Inosine-5'-monophosphate dehydrogenase 2"/>
    <property type="match status" value="1"/>
</dbReference>
<evidence type="ECO:0000256" key="5">
    <source>
        <dbReference type="ARBA" id="ARBA00022749"/>
    </source>
</evidence>
<dbReference type="AlphaFoldDB" id="A0A251XX03"/>
<dbReference type="Gene3D" id="3.20.20.70">
    <property type="entry name" value="Aldolase class I"/>
    <property type="match status" value="1"/>
</dbReference>
<dbReference type="InterPro" id="IPR015875">
    <property type="entry name" value="IMP_DH/GMP_Rdtase_CS"/>
</dbReference>
<dbReference type="EMBL" id="MDHJ01000001">
    <property type="protein sequence ID" value="OUE10092.1"/>
    <property type="molecule type" value="Genomic_DNA"/>
</dbReference>
<accession>A0A251XX03</accession>
<evidence type="ECO:0000256" key="13">
    <source>
        <dbReference type="RuleBase" id="RU003927"/>
    </source>
</evidence>
<organism evidence="17 18">
    <name type="scientific">Clavibacter michiganensis</name>
    <dbReference type="NCBI Taxonomy" id="28447"/>
    <lineage>
        <taxon>Bacteria</taxon>
        <taxon>Bacillati</taxon>
        <taxon>Actinomycetota</taxon>
        <taxon>Actinomycetes</taxon>
        <taxon>Micrococcales</taxon>
        <taxon>Microbacteriaceae</taxon>
        <taxon>Clavibacter</taxon>
    </lineage>
</organism>
<dbReference type="GO" id="GO:0006177">
    <property type="term" value="P:GMP biosynthetic process"/>
    <property type="evidence" value="ECO:0007669"/>
    <property type="project" value="UniProtKB-KW"/>
</dbReference>
<dbReference type="PANTHER" id="PTHR11911:SF111">
    <property type="entry name" value="INOSINE-5'-MONOPHOSPHATE DEHYDROGENASE"/>
    <property type="match status" value="1"/>
</dbReference>
<keyword evidence="6 14" id="KW-0658">Purine biosynthesis</keyword>
<keyword evidence="9 14" id="KW-0520">NAD</keyword>
<dbReference type="InterPro" id="IPR001093">
    <property type="entry name" value="IMP_DH_GMPRt"/>
</dbReference>
<dbReference type="GO" id="GO:0006166">
    <property type="term" value="P:purine ribonucleoside salvage"/>
    <property type="evidence" value="ECO:0007669"/>
    <property type="project" value="UniProtKB-KW"/>
</dbReference>
<keyword evidence="5 14" id="KW-0332">GMP biosynthesis</keyword>
<keyword evidence="3 14" id="KW-0479">Metal-binding</keyword>
<comment type="similarity">
    <text evidence="2 13">Belongs to the IMPDH/GMPR family.</text>
</comment>
<keyword evidence="7 14" id="KW-0630">Potassium</keyword>
<keyword evidence="10 12" id="KW-0129">CBS domain</keyword>
<feature type="domain" description="CBS" evidence="16">
    <location>
        <begin position="159"/>
        <end position="216"/>
    </location>
</feature>
<evidence type="ECO:0000256" key="14">
    <source>
        <dbReference type="RuleBase" id="RU003928"/>
    </source>
</evidence>
<evidence type="ECO:0000313" key="17">
    <source>
        <dbReference type="EMBL" id="OUE10092.1"/>
    </source>
</evidence>
<gene>
    <name evidence="17" type="primary">guaB_2</name>
    <name evidence="17" type="ORF">CMsap09_14190</name>
</gene>
<keyword evidence="4" id="KW-0660">Purine salvage</keyword>
<evidence type="ECO:0000256" key="4">
    <source>
        <dbReference type="ARBA" id="ARBA00022726"/>
    </source>
</evidence>
<dbReference type="GO" id="GO:0046872">
    <property type="term" value="F:metal ion binding"/>
    <property type="evidence" value="ECO:0007669"/>
    <property type="project" value="UniProtKB-KW"/>
</dbReference>
<protein>
    <recommendedName>
        <fullName evidence="14">Inosine-5'-monophosphate dehydrogenase</fullName>
        <ecNumber evidence="14">1.1.1.205</ecNumber>
    </recommendedName>
</protein>
<dbReference type="InterPro" id="IPR005990">
    <property type="entry name" value="IMP_DH"/>
</dbReference>